<feature type="domain" description="Cyclic nucleotide-binding" evidence="4">
    <location>
        <begin position="17"/>
        <end position="137"/>
    </location>
</feature>
<keyword evidence="1" id="KW-0805">Transcription regulation</keyword>
<evidence type="ECO:0000256" key="3">
    <source>
        <dbReference type="ARBA" id="ARBA00023163"/>
    </source>
</evidence>
<dbReference type="Proteomes" id="UP000292373">
    <property type="component" value="Unassembled WGS sequence"/>
</dbReference>
<dbReference type="PANTHER" id="PTHR24567">
    <property type="entry name" value="CRP FAMILY TRANSCRIPTIONAL REGULATORY PROTEIN"/>
    <property type="match status" value="1"/>
</dbReference>
<comment type="caution">
    <text evidence="6">The sequence shown here is derived from an EMBL/GenBank/DDBJ whole genome shotgun (WGS) entry which is preliminary data.</text>
</comment>
<dbReference type="GO" id="GO:0003677">
    <property type="term" value="F:DNA binding"/>
    <property type="evidence" value="ECO:0007669"/>
    <property type="project" value="UniProtKB-KW"/>
</dbReference>
<dbReference type="PROSITE" id="PS50042">
    <property type="entry name" value="CNMP_BINDING_3"/>
    <property type="match status" value="1"/>
</dbReference>
<dbReference type="GO" id="GO:0003700">
    <property type="term" value="F:DNA-binding transcription factor activity"/>
    <property type="evidence" value="ECO:0007669"/>
    <property type="project" value="TreeGrafter"/>
</dbReference>
<dbReference type="PRINTS" id="PR00034">
    <property type="entry name" value="HTHCRP"/>
</dbReference>
<feature type="domain" description="HTH crp-type" evidence="5">
    <location>
        <begin position="151"/>
        <end position="222"/>
    </location>
</feature>
<organism evidence="6 7">
    <name type="scientific">Propioniciclava sinopodophylli</name>
    <dbReference type="NCBI Taxonomy" id="1837344"/>
    <lineage>
        <taxon>Bacteria</taxon>
        <taxon>Bacillati</taxon>
        <taxon>Actinomycetota</taxon>
        <taxon>Actinomycetes</taxon>
        <taxon>Propionibacteriales</taxon>
        <taxon>Propionibacteriaceae</taxon>
        <taxon>Propioniciclava</taxon>
    </lineage>
</organism>
<dbReference type="GO" id="GO:0005829">
    <property type="term" value="C:cytosol"/>
    <property type="evidence" value="ECO:0007669"/>
    <property type="project" value="TreeGrafter"/>
</dbReference>
<dbReference type="Pfam" id="PF13545">
    <property type="entry name" value="HTH_Crp_2"/>
    <property type="match status" value="1"/>
</dbReference>
<dbReference type="RefSeq" id="WP_131166864.1">
    <property type="nucleotide sequence ID" value="NZ_SDMQ01000001.1"/>
</dbReference>
<dbReference type="SUPFAM" id="SSF51206">
    <property type="entry name" value="cAMP-binding domain-like"/>
    <property type="match status" value="1"/>
</dbReference>
<dbReference type="InterPro" id="IPR018490">
    <property type="entry name" value="cNMP-bd_dom_sf"/>
</dbReference>
<evidence type="ECO:0000313" key="6">
    <source>
        <dbReference type="EMBL" id="TBT88736.1"/>
    </source>
</evidence>
<protein>
    <submittedName>
        <fullName evidence="6">Crp/Fnr family transcriptional regulator</fullName>
    </submittedName>
</protein>
<evidence type="ECO:0000259" key="4">
    <source>
        <dbReference type="PROSITE" id="PS50042"/>
    </source>
</evidence>
<keyword evidence="3" id="KW-0804">Transcription</keyword>
<name>A0A4Q9KJD3_9ACTN</name>
<dbReference type="CDD" id="cd00038">
    <property type="entry name" value="CAP_ED"/>
    <property type="match status" value="1"/>
</dbReference>
<reference evidence="6 7" key="1">
    <citation type="submission" date="2019-01" db="EMBL/GenBank/DDBJ databases">
        <title>Lactibacter flavus gen. nov., sp. nov., a novel bacterium of the family Propionibacteriaceae isolated from raw milk and dairy products.</title>
        <authorList>
            <person name="Huptas C."/>
            <person name="Wenning M."/>
            <person name="Breitenwieser F."/>
            <person name="Doll E."/>
            <person name="Von Neubeck M."/>
            <person name="Busse H.-J."/>
            <person name="Scherer S."/>
        </authorList>
    </citation>
    <scope>NUCLEOTIDE SEQUENCE [LARGE SCALE GENOMIC DNA]</scope>
    <source>
        <strain evidence="6 7">KCTC 33808</strain>
    </source>
</reference>
<evidence type="ECO:0000259" key="5">
    <source>
        <dbReference type="PROSITE" id="PS51063"/>
    </source>
</evidence>
<dbReference type="OrthoDB" id="156829at2"/>
<dbReference type="InterPro" id="IPR050397">
    <property type="entry name" value="Env_Response_Regulators"/>
</dbReference>
<accession>A0A4Q9KJD3</accession>
<keyword evidence="2" id="KW-0238">DNA-binding</keyword>
<dbReference type="InterPro" id="IPR012318">
    <property type="entry name" value="HTH_CRP"/>
</dbReference>
<evidence type="ECO:0000256" key="2">
    <source>
        <dbReference type="ARBA" id="ARBA00023125"/>
    </source>
</evidence>
<dbReference type="PROSITE" id="PS51063">
    <property type="entry name" value="HTH_CRP_2"/>
    <property type="match status" value="1"/>
</dbReference>
<sequence length="230" mass="25079">MDQVSEHEDTCVARVPIFRGLTPAQQHEVAGFARPVRAPKGSLLQAAGAEQKRLVVLHSGRIRLVHVLENGREQVVRVAEPGDAVGETSFLLGRRPEHFAYADADVTLCTFDHADLARLVASYPPIAVRMLQVATERLLSAERMLAAFASTDVGTRVAAYLLDQPSAVVDRRTVVRLPMAKKDVASYLGTTPETLSRRLADLVADGVVELSGRREVVILDADRLVERATP</sequence>
<evidence type="ECO:0000313" key="7">
    <source>
        <dbReference type="Proteomes" id="UP000292373"/>
    </source>
</evidence>
<dbReference type="EMBL" id="SDMQ01000001">
    <property type="protein sequence ID" value="TBT88736.1"/>
    <property type="molecule type" value="Genomic_DNA"/>
</dbReference>
<dbReference type="InterPro" id="IPR036388">
    <property type="entry name" value="WH-like_DNA-bd_sf"/>
</dbReference>
<dbReference type="SUPFAM" id="SSF46785">
    <property type="entry name" value="Winged helix' DNA-binding domain"/>
    <property type="match status" value="1"/>
</dbReference>
<dbReference type="SMART" id="SM00419">
    <property type="entry name" value="HTH_CRP"/>
    <property type="match status" value="1"/>
</dbReference>
<dbReference type="InterPro" id="IPR014710">
    <property type="entry name" value="RmlC-like_jellyroll"/>
</dbReference>
<dbReference type="Gene3D" id="1.10.10.10">
    <property type="entry name" value="Winged helix-like DNA-binding domain superfamily/Winged helix DNA-binding domain"/>
    <property type="match status" value="1"/>
</dbReference>
<keyword evidence="7" id="KW-1185">Reference proteome</keyword>
<dbReference type="InterPro" id="IPR036390">
    <property type="entry name" value="WH_DNA-bd_sf"/>
</dbReference>
<proteinExistence type="predicted"/>
<dbReference type="CDD" id="cd00092">
    <property type="entry name" value="HTH_CRP"/>
    <property type="match status" value="1"/>
</dbReference>
<gene>
    <name evidence="6" type="ORF">ET989_02040</name>
</gene>
<dbReference type="SMART" id="SM00100">
    <property type="entry name" value="cNMP"/>
    <property type="match status" value="1"/>
</dbReference>
<dbReference type="InterPro" id="IPR000595">
    <property type="entry name" value="cNMP-bd_dom"/>
</dbReference>
<evidence type="ECO:0000256" key="1">
    <source>
        <dbReference type="ARBA" id="ARBA00023015"/>
    </source>
</evidence>
<dbReference type="PANTHER" id="PTHR24567:SF28">
    <property type="entry name" value="LISTERIOLYSIN REGULATORY PROTEIN"/>
    <property type="match status" value="1"/>
</dbReference>
<dbReference type="Pfam" id="PF00027">
    <property type="entry name" value="cNMP_binding"/>
    <property type="match status" value="1"/>
</dbReference>
<dbReference type="AlphaFoldDB" id="A0A4Q9KJD3"/>
<dbReference type="Gene3D" id="2.60.120.10">
    <property type="entry name" value="Jelly Rolls"/>
    <property type="match status" value="1"/>
</dbReference>